<evidence type="ECO:0000256" key="2">
    <source>
        <dbReference type="HAMAP-Rule" id="MF_00163"/>
    </source>
</evidence>
<dbReference type="SUPFAM" id="SSF56420">
    <property type="entry name" value="Peptide deformylase"/>
    <property type="match status" value="1"/>
</dbReference>
<dbReference type="EC" id="3.5.1.88" evidence="2"/>
<feature type="active site" evidence="2">
    <location>
        <position position="135"/>
    </location>
</feature>
<comment type="function">
    <text evidence="2">Removes the formyl group from the N-terminal Met of newly synthesized proteins. Requires at least a dipeptide for an efficient rate of reaction. N-terminal L-methionine is a prerequisite for activity but the enzyme has broad specificity at other positions.</text>
</comment>
<dbReference type="HAMAP" id="MF_00163">
    <property type="entry name" value="Pep_deformylase"/>
    <property type="match status" value="1"/>
</dbReference>
<dbReference type="InterPro" id="IPR023635">
    <property type="entry name" value="Peptide_deformylase"/>
</dbReference>
<keyword evidence="2" id="KW-0648">Protein biosynthesis</keyword>
<comment type="similarity">
    <text evidence="1 2">Belongs to the polypeptide deformylase family.</text>
</comment>
<dbReference type="CDD" id="cd00487">
    <property type="entry name" value="Pep_deformylase"/>
    <property type="match status" value="1"/>
</dbReference>
<feature type="binding site" evidence="2">
    <location>
        <position position="134"/>
    </location>
    <ligand>
        <name>Fe cation</name>
        <dbReference type="ChEBI" id="CHEBI:24875"/>
    </ligand>
</feature>
<protein>
    <recommendedName>
        <fullName evidence="2">Peptide deformylase</fullName>
        <shortName evidence="2">PDF</shortName>
        <ecNumber evidence="2">3.5.1.88</ecNumber>
    </recommendedName>
    <alternativeName>
        <fullName evidence="2">Polypeptide deformylase</fullName>
    </alternativeName>
</protein>
<comment type="caution">
    <text evidence="3">The sequence shown here is derived from an EMBL/GenBank/DDBJ whole genome shotgun (WGS) entry which is preliminary data.</text>
</comment>
<sequence>MNLKILKYPDPILRKTAEPVKAISKEVFELVDNMIETMLKEEGVGLAATQVGSLLRIFTLNTTPHEEQAKPVAFINPVILKQEGEVVEEEGCLSFPELYLKIKRSEWVQLQAKNLYNEDLVYETSGLLARAVQHEIDHLNGVLIIDHPAEVDEEKVKAYLAKLKETGDGV</sequence>
<keyword evidence="2" id="KW-0408">Iron</keyword>
<dbReference type="Gene3D" id="3.90.45.10">
    <property type="entry name" value="Peptide deformylase"/>
    <property type="match status" value="1"/>
</dbReference>
<dbReference type="NCBIfam" id="NF001159">
    <property type="entry name" value="PRK00150.1-3"/>
    <property type="match status" value="1"/>
</dbReference>
<dbReference type="PANTHER" id="PTHR10458">
    <property type="entry name" value="PEPTIDE DEFORMYLASE"/>
    <property type="match status" value="1"/>
</dbReference>
<evidence type="ECO:0000313" key="3">
    <source>
        <dbReference type="EMBL" id="HEC79257.1"/>
    </source>
</evidence>
<dbReference type="NCBIfam" id="TIGR00079">
    <property type="entry name" value="pept_deformyl"/>
    <property type="match status" value="1"/>
</dbReference>
<dbReference type="GO" id="GO:0042586">
    <property type="term" value="F:peptide deformylase activity"/>
    <property type="evidence" value="ECO:0007669"/>
    <property type="project" value="UniProtKB-UniRule"/>
</dbReference>
<name>A0A9C9K0P8_UNCW3</name>
<comment type="catalytic activity">
    <reaction evidence="2">
        <text>N-terminal N-formyl-L-methionyl-[peptide] + H2O = N-terminal L-methionyl-[peptide] + formate</text>
        <dbReference type="Rhea" id="RHEA:24420"/>
        <dbReference type="Rhea" id="RHEA-COMP:10639"/>
        <dbReference type="Rhea" id="RHEA-COMP:10640"/>
        <dbReference type="ChEBI" id="CHEBI:15377"/>
        <dbReference type="ChEBI" id="CHEBI:15740"/>
        <dbReference type="ChEBI" id="CHEBI:49298"/>
        <dbReference type="ChEBI" id="CHEBI:64731"/>
        <dbReference type="EC" id="3.5.1.88"/>
    </reaction>
</comment>
<comment type="cofactor">
    <cofactor evidence="2">
        <name>Fe(2+)</name>
        <dbReference type="ChEBI" id="CHEBI:29033"/>
    </cofactor>
    <text evidence="2">Binds 1 Fe(2+) ion.</text>
</comment>
<dbReference type="EMBL" id="DRIG01000093">
    <property type="protein sequence ID" value="HEC79257.1"/>
    <property type="molecule type" value="Genomic_DNA"/>
</dbReference>
<dbReference type="Pfam" id="PF01327">
    <property type="entry name" value="Pep_deformylase"/>
    <property type="match status" value="1"/>
</dbReference>
<dbReference type="AlphaFoldDB" id="A0A9C9K0P8"/>
<dbReference type="Proteomes" id="UP000885826">
    <property type="component" value="Unassembled WGS sequence"/>
</dbReference>
<feature type="binding site" evidence="2">
    <location>
        <position position="138"/>
    </location>
    <ligand>
        <name>Fe cation</name>
        <dbReference type="ChEBI" id="CHEBI:24875"/>
    </ligand>
</feature>
<evidence type="ECO:0000313" key="4">
    <source>
        <dbReference type="Proteomes" id="UP000885826"/>
    </source>
</evidence>
<keyword evidence="2 3" id="KW-0378">Hydrolase</keyword>
<dbReference type="GO" id="GO:0046872">
    <property type="term" value="F:metal ion binding"/>
    <property type="evidence" value="ECO:0007669"/>
    <property type="project" value="UniProtKB-KW"/>
</dbReference>
<dbReference type="GO" id="GO:0006412">
    <property type="term" value="P:translation"/>
    <property type="evidence" value="ECO:0007669"/>
    <property type="project" value="UniProtKB-UniRule"/>
</dbReference>
<dbReference type="PRINTS" id="PR01576">
    <property type="entry name" value="PDEFORMYLASE"/>
</dbReference>
<dbReference type="PIRSF" id="PIRSF004749">
    <property type="entry name" value="Pep_def"/>
    <property type="match status" value="1"/>
</dbReference>
<dbReference type="InterPro" id="IPR036821">
    <property type="entry name" value="Peptide_deformylase_sf"/>
</dbReference>
<keyword evidence="2" id="KW-0479">Metal-binding</keyword>
<dbReference type="PANTHER" id="PTHR10458:SF22">
    <property type="entry name" value="PEPTIDE DEFORMYLASE"/>
    <property type="match status" value="1"/>
</dbReference>
<gene>
    <name evidence="2 3" type="primary">def</name>
    <name evidence="3" type="ORF">ENI34_09000</name>
</gene>
<reference evidence="3" key="1">
    <citation type="journal article" date="2020" name="mSystems">
        <title>Genome- and Community-Level Interaction Insights into Carbon Utilization and Element Cycling Functions of Hydrothermarchaeota in Hydrothermal Sediment.</title>
        <authorList>
            <person name="Zhou Z."/>
            <person name="Liu Y."/>
            <person name="Xu W."/>
            <person name="Pan J."/>
            <person name="Luo Z.H."/>
            <person name="Li M."/>
        </authorList>
    </citation>
    <scope>NUCLEOTIDE SEQUENCE</scope>
    <source>
        <strain evidence="3">HyVt-388</strain>
    </source>
</reference>
<proteinExistence type="inferred from homology"/>
<accession>A0A9C9K0P8</accession>
<evidence type="ECO:0000256" key="1">
    <source>
        <dbReference type="ARBA" id="ARBA00010759"/>
    </source>
</evidence>
<organism evidence="3 4">
    <name type="scientific">candidate division WOR-3 bacterium</name>
    <dbReference type="NCBI Taxonomy" id="2052148"/>
    <lineage>
        <taxon>Bacteria</taxon>
        <taxon>Bacteria division WOR-3</taxon>
    </lineage>
</organism>
<feature type="binding site" evidence="2">
    <location>
        <position position="92"/>
    </location>
    <ligand>
        <name>Fe cation</name>
        <dbReference type="ChEBI" id="CHEBI:24875"/>
    </ligand>
</feature>